<dbReference type="InterPro" id="IPR051049">
    <property type="entry name" value="Dienelactone_hydrolase-like"/>
</dbReference>
<comment type="caution">
    <text evidence="2">The sequence shown here is derived from an EMBL/GenBank/DDBJ whole genome shotgun (WGS) entry which is preliminary data.</text>
</comment>
<evidence type="ECO:0000313" key="3">
    <source>
        <dbReference type="Proteomes" id="UP000294862"/>
    </source>
</evidence>
<dbReference type="EMBL" id="SLWQ01000005">
    <property type="protein sequence ID" value="TCO40418.1"/>
    <property type="molecule type" value="Genomic_DNA"/>
</dbReference>
<dbReference type="PANTHER" id="PTHR46623:SF6">
    <property type="entry name" value="ALPHA_BETA-HYDROLASES SUPERFAMILY PROTEIN"/>
    <property type="match status" value="1"/>
</dbReference>
<dbReference type="SUPFAM" id="SSF53474">
    <property type="entry name" value="alpha/beta-Hydrolases"/>
    <property type="match status" value="1"/>
</dbReference>
<dbReference type="Pfam" id="PF01738">
    <property type="entry name" value="DLH"/>
    <property type="match status" value="1"/>
</dbReference>
<dbReference type="GO" id="GO:0016787">
    <property type="term" value="F:hydrolase activity"/>
    <property type="evidence" value="ECO:0007669"/>
    <property type="project" value="InterPro"/>
</dbReference>
<dbReference type="OrthoDB" id="9787933at2"/>
<evidence type="ECO:0000313" key="2">
    <source>
        <dbReference type="EMBL" id="TCO40418.1"/>
    </source>
</evidence>
<sequence length="224" mass="24007">MGQSIQLNTSRMQCIGAYLARPEGTPKGGLVVAQEIFGVNAHMRAVVDRFAAHGWVAIAPAFFDHVETGVELGYDEEGFRRGRELAGEVGLDLAVEDVASAAEAIASAGRIGCVGYCWGGTVALLAAQRLAMPAVSYYGARNVNHVGAALRAPVMFHFGERDASIPPEAIERQRTAWPDAQVYTYPTGHAFDRTVDPRAYDAASATLALERTLAFFDQHLAGRA</sequence>
<dbReference type="InterPro" id="IPR029058">
    <property type="entry name" value="AB_hydrolase_fold"/>
</dbReference>
<reference evidence="2 3" key="1">
    <citation type="journal article" date="2015" name="Stand. Genomic Sci.">
        <title>Genomic Encyclopedia of Bacterial and Archaeal Type Strains, Phase III: the genomes of soil and plant-associated and newly described type strains.</title>
        <authorList>
            <person name="Whitman W.B."/>
            <person name="Woyke T."/>
            <person name="Klenk H.P."/>
            <person name="Zhou Y."/>
            <person name="Lilburn T.G."/>
            <person name="Beck B.J."/>
            <person name="De Vos P."/>
            <person name="Vandamme P."/>
            <person name="Eisen J.A."/>
            <person name="Garrity G."/>
            <person name="Hugenholtz P."/>
            <person name="Kyrpides N.C."/>
        </authorList>
    </citation>
    <scope>NUCLEOTIDE SEQUENCE [LARGE SCALE GENOMIC DNA]</scope>
    <source>
        <strain evidence="2 3">A3</strain>
    </source>
</reference>
<accession>A0A4R2IAJ6</accession>
<proteinExistence type="predicted"/>
<gene>
    <name evidence="2" type="ORF">EV148_105213</name>
</gene>
<organism evidence="2 3">
    <name type="scientific">Dokdonella fugitiva</name>
    <dbReference type="NCBI Taxonomy" id="328517"/>
    <lineage>
        <taxon>Bacteria</taxon>
        <taxon>Pseudomonadati</taxon>
        <taxon>Pseudomonadota</taxon>
        <taxon>Gammaproteobacteria</taxon>
        <taxon>Lysobacterales</taxon>
        <taxon>Rhodanobacteraceae</taxon>
        <taxon>Dokdonella</taxon>
    </lineage>
</organism>
<dbReference type="InterPro" id="IPR002925">
    <property type="entry name" value="Dienelactn_hydro"/>
</dbReference>
<dbReference type="AlphaFoldDB" id="A0A4R2IAJ6"/>
<dbReference type="Gene3D" id="3.40.50.1820">
    <property type="entry name" value="alpha/beta hydrolase"/>
    <property type="match status" value="1"/>
</dbReference>
<name>A0A4R2IAJ6_9GAMM</name>
<feature type="domain" description="Dienelactone hydrolase" evidence="1">
    <location>
        <begin position="15"/>
        <end position="219"/>
    </location>
</feature>
<protein>
    <submittedName>
        <fullName evidence="2">Carboxymethylenebutenolidase</fullName>
    </submittedName>
</protein>
<dbReference type="RefSeq" id="WP_131998061.1">
    <property type="nucleotide sequence ID" value="NZ_JACGXM010000003.1"/>
</dbReference>
<keyword evidence="3" id="KW-1185">Reference proteome</keyword>
<dbReference type="PANTHER" id="PTHR46623">
    <property type="entry name" value="CARBOXYMETHYLENEBUTENOLIDASE-RELATED"/>
    <property type="match status" value="1"/>
</dbReference>
<dbReference type="Proteomes" id="UP000294862">
    <property type="component" value="Unassembled WGS sequence"/>
</dbReference>
<evidence type="ECO:0000259" key="1">
    <source>
        <dbReference type="Pfam" id="PF01738"/>
    </source>
</evidence>